<feature type="domain" description="AAA+ ATPase" evidence="4">
    <location>
        <begin position="106"/>
        <end position="238"/>
    </location>
</feature>
<evidence type="ECO:0000313" key="5">
    <source>
        <dbReference type="EMBL" id="AHM55634.1"/>
    </source>
</evidence>
<organism evidence="5 6">
    <name type="scientific">Peptoclostridium acidaminophilum DSM 3953</name>
    <dbReference type="NCBI Taxonomy" id="1286171"/>
    <lineage>
        <taxon>Bacteria</taxon>
        <taxon>Bacillati</taxon>
        <taxon>Bacillota</taxon>
        <taxon>Clostridia</taxon>
        <taxon>Peptostreptococcales</taxon>
        <taxon>Peptoclostridiaceae</taxon>
        <taxon>Peptoclostridium</taxon>
    </lineage>
</organism>
<dbReference type="InterPro" id="IPR047661">
    <property type="entry name" value="IstB"/>
</dbReference>
<dbReference type="HOGENOM" id="CLU_062999_1_1_9"/>
<evidence type="ECO:0000256" key="2">
    <source>
        <dbReference type="ARBA" id="ARBA00022741"/>
    </source>
</evidence>
<dbReference type="SMART" id="SM00382">
    <property type="entry name" value="AAA"/>
    <property type="match status" value="1"/>
</dbReference>
<sequence>MSVNSVINEEDQYIYKTLKRFKLVDIRDNYKDLIEEASEEKLDYRQFLIKLLQYEDKGKKERTLERLIKGAGFKCENTIENYDFAFHSYRHKGKIMELASLDFLKRSENIILIGPPGVGKSHVATAIGIKACEAGKRVLCVNANEFIDELSNQAYQGSLKKFLKKLSRIDLILLDELGYLKMDKEKESLFFQFIRHRYEKNALIITTNLPLERWGEIFTSQLAATAILDRLVHHSHIVSITGESYRVKGKPREARNNEPRS</sequence>
<dbReference type="SUPFAM" id="SSF52540">
    <property type="entry name" value="P-loop containing nucleoside triphosphate hydrolases"/>
    <property type="match status" value="1"/>
</dbReference>
<dbReference type="PIRSF" id="PIRSF003073">
    <property type="entry name" value="DNAC_TnpB_IstB"/>
    <property type="match status" value="1"/>
</dbReference>
<dbReference type="KEGG" id="eac:EAL2_c03310"/>
<dbReference type="PATRIC" id="fig|1286171.3.peg.271"/>
<keyword evidence="2" id="KW-0547">Nucleotide-binding</keyword>
<evidence type="ECO:0000256" key="3">
    <source>
        <dbReference type="ARBA" id="ARBA00022840"/>
    </source>
</evidence>
<gene>
    <name evidence="5" type="primary">istB1</name>
    <name evidence="5" type="ORF">EAL2_c03310</name>
</gene>
<dbReference type="InterPro" id="IPR002611">
    <property type="entry name" value="IstB_ATP-bd"/>
</dbReference>
<name>W8T1P6_PEPAC</name>
<dbReference type="STRING" id="1286171.EAL2_c03310"/>
<dbReference type="EMBL" id="CP007452">
    <property type="protein sequence ID" value="AHM55634.1"/>
    <property type="molecule type" value="Genomic_DNA"/>
</dbReference>
<accession>W8T1P6</accession>
<dbReference type="PANTHER" id="PTHR30050">
    <property type="entry name" value="CHROMOSOMAL REPLICATION INITIATOR PROTEIN DNAA"/>
    <property type="match status" value="1"/>
</dbReference>
<dbReference type="InterPro" id="IPR003593">
    <property type="entry name" value="AAA+_ATPase"/>
</dbReference>
<dbReference type="CDD" id="cd00009">
    <property type="entry name" value="AAA"/>
    <property type="match status" value="1"/>
</dbReference>
<keyword evidence="3 5" id="KW-0067">ATP-binding</keyword>
<dbReference type="InterPro" id="IPR027417">
    <property type="entry name" value="P-loop_NTPase"/>
</dbReference>
<dbReference type="InterPro" id="IPR028350">
    <property type="entry name" value="DNAC/IstB-like"/>
</dbReference>
<proteinExistence type="inferred from homology"/>
<dbReference type="Gene3D" id="3.40.50.300">
    <property type="entry name" value="P-loop containing nucleotide triphosphate hydrolases"/>
    <property type="match status" value="1"/>
</dbReference>
<dbReference type="PANTHER" id="PTHR30050:SF4">
    <property type="entry name" value="ATP-BINDING PROTEIN RV3427C IN INSERTION SEQUENCE-RELATED"/>
    <property type="match status" value="1"/>
</dbReference>
<keyword evidence="6" id="KW-1185">Reference proteome</keyword>
<dbReference type="AlphaFoldDB" id="W8T1P6"/>
<dbReference type="Proteomes" id="UP000019591">
    <property type="component" value="Chromosome"/>
</dbReference>
<reference evidence="5 6" key="1">
    <citation type="journal article" date="2014" name="Genome Announc.">
        <title>Complete Genome Sequence of Amino Acid-Utilizing Eubacterium acidaminophilum al-2 (DSM 3953).</title>
        <authorList>
            <person name="Poehlein A."/>
            <person name="Andreesen J.R."/>
            <person name="Daniel R."/>
        </authorList>
    </citation>
    <scope>NUCLEOTIDE SEQUENCE [LARGE SCALE GENOMIC DNA]</scope>
    <source>
        <strain evidence="5 6">DSM 3953</strain>
    </source>
</reference>
<dbReference type="OrthoDB" id="9776217at2"/>
<dbReference type="GO" id="GO:0006260">
    <property type="term" value="P:DNA replication"/>
    <property type="evidence" value="ECO:0007669"/>
    <property type="project" value="TreeGrafter"/>
</dbReference>
<protein>
    <submittedName>
        <fullName evidence="5">Insertion sequence IS21 putative ATP-binding protein IstB</fullName>
    </submittedName>
</protein>
<evidence type="ECO:0000259" key="4">
    <source>
        <dbReference type="SMART" id="SM00382"/>
    </source>
</evidence>
<dbReference type="GO" id="GO:0005524">
    <property type="term" value="F:ATP binding"/>
    <property type="evidence" value="ECO:0007669"/>
    <property type="project" value="UniProtKB-KW"/>
</dbReference>
<comment type="similarity">
    <text evidence="1">Belongs to the IS21/IS1162 putative ATP-binding protein family.</text>
</comment>
<evidence type="ECO:0000256" key="1">
    <source>
        <dbReference type="ARBA" id="ARBA00008059"/>
    </source>
</evidence>
<dbReference type="NCBIfam" id="NF038214">
    <property type="entry name" value="IS21_help_AAA"/>
    <property type="match status" value="1"/>
</dbReference>
<evidence type="ECO:0000313" key="6">
    <source>
        <dbReference type="Proteomes" id="UP000019591"/>
    </source>
</evidence>
<dbReference type="Pfam" id="PF01695">
    <property type="entry name" value="IstB_IS21"/>
    <property type="match status" value="1"/>
</dbReference>
<dbReference type="eggNOG" id="COG1484">
    <property type="taxonomic scope" value="Bacteria"/>
</dbReference>